<organism evidence="1 2">
    <name type="scientific">Porites evermanni</name>
    <dbReference type="NCBI Taxonomy" id="104178"/>
    <lineage>
        <taxon>Eukaryota</taxon>
        <taxon>Metazoa</taxon>
        <taxon>Cnidaria</taxon>
        <taxon>Anthozoa</taxon>
        <taxon>Hexacorallia</taxon>
        <taxon>Scleractinia</taxon>
        <taxon>Fungiina</taxon>
        <taxon>Poritidae</taxon>
        <taxon>Porites</taxon>
    </lineage>
</organism>
<evidence type="ECO:0000313" key="2">
    <source>
        <dbReference type="Proteomes" id="UP001159427"/>
    </source>
</evidence>
<reference evidence="1 2" key="1">
    <citation type="submission" date="2022-05" db="EMBL/GenBank/DDBJ databases">
        <authorList>
            <consortium name="Genoscope - CEA"/>
            <person name="William W."/>
        </authorList>
    </citation>
    <scope>NUCLEOTIDE SEQUENCE [LARGE SCALE GENOMIC DNA]</scope>
</reference>
<gene>
    <name evidence="1" type="ORF">PEVE_00004098</name>
</gene>
<keyword evidence="2" id="KW-1185">Reference proteome</keyword>
<dbReference type="Proteomes" id="UP001159427">
    <property type="component" value="Unassembled WGS sequence"/>
</dbReference>
<comment type="caution">
    <text evidence="1">The sequence shown here is derived from an EMBL/GenBank/DDBJ whole genome shotgun (WGS) entry which is preliminary data.</text>
</comment>
<dbReference type="EMBL" id="CALNXI010000125">
    <property type="protein sequence ID" value="CAH3019758.1"/>
    <property type="molecule type" value="Genomic_DNA"/>
</dbReference>
<name>A0ABN8LR74_9CNID</name>
<evidence type="ECO:0000313" key="1">
    <source>
        <dbReference type="EMBL" id="CAH3019758.1"/>
    </source>
</evidence>
<sequence>MAALVADVTRVESLTEQLGRHSLDEDLIQRTEKNFVSTQISPDNSASDVRISSHLADTWLGIVDRTPTNSKYNKRGAQGIKQHIVSRKLQPLILRETPKLVNEVRIVKFVSNKRNLRRNHAVKLERDGREYEKDALNTRYGRVEEGFDQSSSSDDELRELFLCNTKTPEMDKEMQENSNSAEVNFRAAGLVEEKVDKADTGRKRNKMCRGSLKKKIKILRPCLDLEKMEARRLDDLKIDNKGPENIFHPIH</sequence>
<proteinExistence type="predicted"/>
<accession>A0ABN8LR74</accession>
<protein>
    <submittedName>
        <fullName evidence="1">Uncharacterized protein</fullName>
    </submittedName>
</protein>